<dbReference type="AlphaFoldDB" id="A0A198X8V4"/>
<evidence type="ECO:0008006" key="3">
    <source>
        <dbReference type="Google" id="ProtNLM"/>
    </source>
</evidence>
<dbReference type="EMBL" id="LXHQ01000046">
    <property type="protein sequence ID" value="OAV23056.1"/>
    <property type="molecule type" value="Genomic_DNA"/>
</dbReference>
<proteinExistence type="predicted"/>
<dbReference type="Pfam" id="PF09526">
    <property type="entry name" value="DUF2387"/>
    <property type="match status" value="1"/>
</dbReference>
<evidence type="ECO:0000313" key="1">
    <source>
        <dbReference type="EMBL" id="OAV23056.1"/>
    </source>
</evidence>
<evidence type="ECO:0000313" key="2">
    <source>
        <dbReference type="Proteomes" id="UP000078295"/>
    </source>
</evidence>
<gene>
    <name evidence="1" type="ORF">AO370_1714</name>
</gene>
<name>A0A198X8V4_MORCA</name>
<sequence length="77" mass="8917">MRYQSNRPKRQFLAGVVCPTCKKIDTIVQVQVFEPDYDEYIECIECGHHEHRPTPDELTTIQEHTAQADGVGIVKFR</sequence>
<dbReference type="OrthoDB" id="5881059at2"/>
<comment type="caution">
    <text evidence="1">The sequence shown here is derived from an EMBL/GenBank/DDBJ whole genome shotgun (WGS) entry which is preliminary data.</text>
</comment>
<dbReference type="RefSeq" id="WP_064604721.1">
    <property type="nucleotide sequence ID" value="NZ_LXHF01000075.1"/>
</dbReference>
<dbReference type="InterPro" id="IPR012658">
    <property type="entry name" value="YheV"/>
</dbReference>
<dbReference type="Proteomes" id="UP000078295">
    <property type="component" value="Unassembled WGS sequence"/>
</dbReference>
<reference evidence="1 2" key="1">
    <citation type="journal article" date="2016" name="Genome Biol. Evol.">
        <title>Comparative Genomic Analyses of the Moraxella catarrhalis Serosensitive and Seroresistant Lineages Demonstrate Their Independent Evolution.</title>
        <authorList>
            <person name="Earl J.P."/>
            <person name="de Vries S.P."/>
            <person name="Ahmed A."/>
            <person name="Powell E."/>
            <person name="Schultz M.P."/>
            <person name="Hermans P.W."/>
            <person name="Hill D.J."/>
            <person name="Zhou Z."/>
            <person name="Constantinidou C.I."/>
            <person name="Hu F.Z."/>
            <person name="Bootsma H.J."/>
            <person name="Ehrlich G.D."/>
        </authorList>
    </citation>
    <scope>NUCLEOTIDE SEQUENCE [LARGE SCALE GENOMIC DNA]</scope>
    <source>
        <strain evidence="1 2">F23</strain>
    </source>
</reference>
<accession>A0A198X8V4</accession>
<organism evidence="1 2">
    <name type="scientific">Moraxella catarrhalis</name>
    <name type="common">Branhamella catarrhalis</name>
    <dbReference type="NCBI Taxonomy" id="480"/>
    <lineage>
        <taxon>Bacteria</taxon>
        <taxon>Pseudomonadati</taxon>
        <taxon>Pseudomonadota</taxon>
        <taxon>Gammaproteobacteria</taxon>
        <taxon>Moraxellales</taxon>
        <taxon>Moraxellaceae</taxon>
        <taxon>Moraxella</taxon>
    </lineage>
</organism>
<protein>
    <recommendedName>
        <fullName evidence="3">Metal-binding protein (DUF2387)</fullName>
    </recommendedName>
</protein>